<protein>
    <submittedName>
        <fullName evidence="1">Copper-sensing transcriptional repressor CsoR</fullName>
    </submittedName>
</protein>
<organism evidence="1 2">
    <name type="scientific">Candidatus Thermoflexus japonica</name>
    <dbReference type="NCBI Taxonomy" id="2035417"/>
    <lineage>
        <taxon>Bacteria</taxon>
        <taxon>Bacillati</taxon>
        <taxon>Chloroflexota</taxon>
        <taxon>Thermoflexia</taxon>
        <taxon>Thermoflexales</taxon>
        <taxon>Thermoflexaceae</taxon>
        <taxon>Thermoflexus</taxon>
    </lineage>
</organism>
<reference evidence="2" key="1">
    <citation type="submission" date="2017-09" db="EMBL/GenBank/DDBJ databases">
        <title>Metaegenomics of thermophilic ammonia-oxidizing enrichment culture.</title>
        <authorList>
            <person name="Kato S."/>
            <person name="Suzuki K."/>
        </authorList>
    </citation>
    <scope>NUCLEOTIDE SEQUENCE [LARGE SCALE GENOMIC DNA]</scope>
</reference>
<name>A0A2H5Y3P5_9CHLR</name>
<dbReference type="Pfam" id="PF02583">
    <property type="entry name" value="Trns_repr_metal"/>
    <property type="match status" value="1"/>
</dbReference>
<dbReference type="Gene3D" id="1.20.58.1000">
    <property type="entry name" value="Metal-sensitive repressor, helix protomer"/>
    <property type="match status" value="1"/>
</dbReference>
<comment type="caution">
    <text evidence="1">The sequence shown here is derived from an EMBL/GenBank/DDBJ whole genome shotgun (WGS) entry which is preliminary data.</text>
</comment>
<dbReference type="EMBL" id="BEHY01000004">
    <property type="protein sequence ID" value="GBD08070.1"/>
    <property type="molecule type" value="Genomic_DNA"/>
</dbReference>
<accession>A0A2H5Y3P5</accession>
<dbReference type="GO" id="GO:0046872">
    <property type="term" value="F:metal ion binding"/>
    <property type="evidence" value="ECO:0007669"/>
    <property type="project" value="InterPro"/>
</dbReference>
<dbReference type="GO" id="GO:0003677">
    <property type="term" value="F:DNA binding"/>
    <property type="evidence" value="ECO:0007669"/>
    <property type="project" value="InterPro"/>
</dbReference>
<dbReference type="InterPro" id="IPR038390">
    <property type="entry name" value="Metal_Tscrpt_repr_sf"/>
</dbReference>
<evidence type="ECO:0000313" key="2">
    <source>
        <dbReference type="Proteomes" id="UP000236642"/>
    </source>
</evidence>
<dbReference type="Proteomes" id="UP000236642">
    <property type="component" value="Unassembled WGS sequence"/>
</dbReference>
<sequence>MAKRSSKVSRGSVRGALLRSAPAPQVQVYLTPEQERALDARLARIEGHLAAVRRMLAEHQDCNSLLVQLAAVKAALNQAIITLLESHMDACIIACAMDEDSRAALEGLKEAMAIVLRKT</sequence>
<dbReference type="GO" id="GO:0045892">
    <property type="term" value="P:negative regulation of DNA-templated transcription"/>
    <property type="evidence" value="ECO:0007669"/>
    <property type="project" value="UniProtKB-ARBA"/>
</dbReference>
<evidence type="ECO:0000313" key="1">
    <source>
        <dbReference type="EMBL" id="GBD08070.1"/>
    </source>
</evidence>
<gene>
    <name evidence="1" type="primary">csoR_1</name>
    <name evidence="1" type="ORF">HRbin22_00299</name>
</gene>
<dbReference type="PANTHER" id="PTHR33677">
    <property type="entry name" value="TRANSCRIPTIONAL REPRESSOR FRMR-RELATED"/>
    <property type="match status" value="1"/>
</dbReference>
<proteinExistence type="predicted"/>
<dbReference type="InterPro" id="IPR003735">
    <property type="entry name" value="Metal_Tscrpt_repr"/>
</dbReference>
<dbReference type="AlphaFoldDB" id="A0A2H5Y3P5"/>